<dbReference type="EMBL" id="MRZV01002527">
    <property type="protein sequence ID" value="PIK33489.1"/>
    <property type="molecule type" value="Genomic_DNA"/>
</dbReference>
<reference evidence="3 4" key="1">
    <citation type="journal article" date="2017" name="PLoS Biol.">
        <title>The sea cucumber genome provides insights into morphological evolution and visceral regeneration.</title>
        <authorList>
            <person name="Zhang X."/>
            <person name="Sun L."/>
            <person name="Yuan J."/>
            <person name="Sun Y."/>
            <person name="Gao Y."/>
            <person name="Zhang L."/>
            <person name="Li S."/>
            <person name="Dai H."/>
            <person name="Hamel J.F."/>
            <person name="Liu C."/>
            <person name="Yu Y."/>
            <person name="Liu S."/>
            <person name="Lin W."/>
            <person name="Guo K."/>
            <person name="Jin S."/>
            <person name="Xu P."/>
            <person name="Storey K.B."/>
            <person name="Huan P."/>
            <person name="Zhang T."/>
            <person name="Zhou Y."/>
            <person name="Zhang J."/>
            <person name="Lin C."/>
            <person name="Li X."/>
            <person name="Xing L."/>
            <person name="Huo D."/>
            <person name="Sun M."/>
            <person name="Wang L."/>
            <person name="Mercier A."/>
            <person name="Li F."/>
            <person name="Yang H."/>
            <person name="Xiang J."/>
        </authorList>
    </citation>
    <scope>NUCLEOTIDE SEQUENCE [LARGE SCALE GENOMIC DNA]</scope>
    <source>
        <strain evidence="3">Shaxun</strain>
        <tissue evidence="3">Muscle</tissue>
    </source>
</reference>
<proteinExistence type="predicted"/>
<sequence length="176" mass="19371">MVVMGSATDPFQEATDYLHALDEDIFGSFINMGQIQLMIDVFMDRMACQDIVGASTCYECLTTEKLVSTLGVNGTNQNEPVVRDIEQLGQAALILIYYAQDLNVTCNSSTDGLNSTSYEDIVETVCNLGSEETSPVVGLPCETFSIQQLNAIVEKLNETYQPLTQYEEEGKLQPKS</sequence>
<evidence type="ECO:0000313" key="2">
    <source>
        <dbReference type="EMBL" id="PIK33489.1"/>
    </source>
</evidence>
<dbReference type="Proteomes" id="UP000230750">
    <property type="component" value="Unassembled WGS sequence"/>
</dbReference>
<dbReference type="InterPro" id="IPR041137">
    <property type="entry name" value="ZIP4_N"/>
</dbReference>
<gene>
    <name evidence="3" type="ORF">BSL78_19085</name>
    <name evidence="2" type="ORF">BSL78_29694</name>
</gene>
<comment type="caution">
    <text evidence="3">The sequence shown here is derived from an EMBL/GenBank/DDBJ whole genome shotgun (WGS) entry which is preliminary data.</text>
</comment>
<organism evidence="3 4">
    <name type="scientific">Stichopus japonicus</name>
    <name type="common">Sea cucumber</name>
    <dbReference type="NCBI Taxonomy" id="307972"/>
    <lineage>
        <taxon>Eukaryota</taxon>
        <taxon>Metazoa</taxon>
        <taxon>Echinodermata</taxon>
        <taxon>Eleutherozoa</taxon>
        <taxon>Echinozoa</taxon>
        <taxon>Holothuroidea</taxon>
        <taxon>Aspidochirotacea</taxon>
        <taxon>Aspidochirotida</taxon>
        <taxon>Stichopodidae</taxon>
        <taxon>Apostichopus</taxon>
    </lineage>
</organism>
<accession>A0A2G8K7U1</accession>
<evidence type="ECO:0000313" key="4">
    <source>
        <dbReference type="Proteomes" id="UP000230750"/>
    </source>
</evidence>
<feature type="domain" description="Zinc transporter ZIP4 N-terminal" evidence="1">
    <location>
        <begin position="39"/>
        <end position="164"/>
    </location>
</feature>
<name>A0A2G8K7U1_STIJA</name>
<dbReference type="EMBL" id="MRZV01000803">
    <property type="protein sequence ID" value="PIK44068.1"/>
    <property type="molecule type" value="Genomic_DNA"/>
</dbReference>
<protein>
    <submittedName>
        <fullName evidence="3">Putative zinc transporter ZIP12</fullName>
    </submittedName>
</protein>
<dbReference type="AlphaFoldDB" id="A0A2G8K7U1"/>
<keyword evidence="4" id="KW-1185">Reference proteome</keyword>
<evidence type="ECO:0000259" key="1">
    <source>
        <dbReference type="Pfam" id="PF18292"/>
    </source>
</evidence>
<evidence type="ECO:0000313" key="3">
    <source>
        <dbReference type="EMBL" id="PIK44068.1"/>
    </source>
</evidence>
<dbReference type="Pfam" id="PF18292">
    <property type="entry name" value="ZIP4_domain"/>
    <property type="match status" value="1"/>
</dbReference>